<sequence length="113" mass="12599">MSGLYWGENGARLRSYKLTAGSASRTVMRIELEISSEWDLASLVHQLAEIEQEQGKIEKAAREAERATKAAAAEARRAEKAATREASKALRSRRSAPALERPQELLRLTYRGD</sequence>
<evidence type="ECO:0000256" key="1">
    <source>
        <dbReference type="SAM" id="MobiDB-lite"/>
    </source>
</evidence>
<evidence type="ECO:0000313" key="3">
    <source>
        <dbReference type="Proteomes" id="UP000332515"/>
    </source>
</evidence>
<comment type="caution">
    <text evidence="2">The sequence shown here is derived from an EMBL/GenBank/DDBJ whole genome shotgun (WGS) entry which is preliminary data.</text>
</comment>
<dbReference type="RefSeq" id="WP_153482708.1">
    <property type="nucleotide sequence ID" value="NZ_VWNA01000001.1"/>
</dbReference>
<keyword evidence="3" id="KW-1185">Reference proteome</keyword>
<feature type="compositionally biased region" description="Basic and acidic residues" evidence="1">
    <location>
        <begin position="64"/>
        <end position="88"/>
    </location>
</feature>
<accession>A0A6A7Y4K1</accession>
<proteinExistence type="predicted"/>
<evidence type="ECO:0000313" key="2">
    <source>
        <dbReference type="EMBL" id="MQT13666.1"/>
    </source>
</evidence>
<gene>
    <name evidence="2" type="ORF">F0357_13650</name>
</gene>
<dbReference type="EMBL" id="VWNA01000001">
    <property type="protein sequence ID" value="MQT13666.1"/>
    <property type="molecule type" value="Genomic_DNA"/>
</dbReference>
<organism evidence="2 3">
    <name type="scientific">Segnochrobactrum spirostomi</name>
    <dbReference type="NCBI Taxonomy" id="2608987"/>
    <lineage>
        <taxon>Bacteria</taxon>
        <taxon>Pseudomonadati</taxon>
        <taxon>Pseudomonadota</taxon>
        <taxon>Alphaproteobacteria</taxon>
        <taxon>Hyphomicrobiales</taxon>
        <taxon>Segnochrobactraceae</taxon>
        <taxon>Segnochrobactrum</taxon>
    </lineage>
</organism>
<feature type="region of interest" description="Disordered" evidence="1">
    <location>
        <begin position="64"/>
        <end position="113"/>
    </location>
</feature>
<dbReference type="AlphaFoldDB" id="A0A6A7Y4K1"/>
<reference evidence="2 3" key="1">
    <citation type="submission" date="2019-09" db="EMBL/GenBank/DDBJ databases">
        <title>Segnochrobactrum spirostomi gen. nov., sp. nov., isolated from the ciliate Spirostomum cf. yagiui and description of a novel family, Segnochrobactraceae fam. nov. within the order Rhizobiales of the class Alphaproteobacteria.</title>
        <authorList>
            <person name="Akter S."/>
            <person name="Shazib S.U.A."/>
            <person name="Shin M.K."/>
        </authorList>
    </citation>
    <scope>NUCLEOTIDE SEQUENCE [LARGE SCALE GENOMIC DNA]</scope>
    <source>
        <strain evidence="2 3">Sp-1</strain>
    </source>
</reference>
<protein>
    <submittedName>
        <fullName evidence="2">Uncharacterized protein</fullName>
    </submittedName>
</protein>
<dbReference type="Proteomes" id="UP000332515">
    <property type="component" value="Unassembled WGS sequence"/>
</dbReference>
<name>A0A6A7Y4K1_9HYPH</name>